<comment type="caution">
    <text evidence="2">The sequence shown here is derived from an EMBL/GenBank/DDBJ whole genome shotgun (WGS) entry which is preliminary data.</text>
</comment>
<dbReference type="EMBL" id="QEYI01000005">
    <property type="protein sequence ID" value="PWE20888.1"/>
    <property type="molecule type" value="Genomic_DNA"/>
</dbReference>
<dbReference type="RefSeq" id="WP_109158522.1">
    <property type="nucleotide sequence ID" value="NZ_QEYI01000005.1"/>
</dbReference>
<dbReference type="STRING" id="28200.GCA_001572935_01318"/>
<evidence type="ECO:0000313" key="3">
    <source>
        <dbReference type="Proteomes" id="UP000245014"/>
    </source>
</evidence>
<organism evidence="2 3">
    <name type="scientific">Aliarcobacter skirrowii</name>
    <dbReference type="NCBI Taxonomy" id="28200"/>
    <lineage>
        <taxon>Bacteria</taxon>
        <taxon>Pseudomonadati</taxon>
        <taxon>Campylobacterota</taxon>
        <taxon>Epsilonproteobacteria</taxon>
        <taxon>Campylobacterales</taxon>
        <taxon>Arcobacteraceae</taxon>
        <taxon>Aliarcobacter</taxon>
    </lineage>
</organism>
<evidence type="ECO:0000313" key="2">
    <source>
        <dbReference type="EMBL" id="PWE20888.1"/>
    </source>
</evidence>
<reference evidence="2 3" key="1">
    <citation type="submission" date="2018-05" db="EMBL/GenBank/DDBJ databases">
        <title>Antimicrobial susceptibility testing and genomic analysis of Arcobacter skirrowii strains and one Arcobacter butzleri isolated from German poultry farms.</title>
        <authorList>
            <person name="Haenel I."/>
            <person name="Hotzel H."/>
            <person name="Tomaso H."/>
            <person name="Busch A."/>
        </authorList>
    </citation>
    <scope>NUCLEOTIDE SEQUENCE [LARGE SCALE GENOMIC DNA]</scope>
    <source>
        <strain evidence="3">v</strain>
    </source>
</reference>
<sequence length="317" mass="36352">MLISNQSNLNIILSNNQTLLNKILDSSLDSELKSLLTNQNSGADVLKIIKELFLALKDGSKSATNLENLLKNLNFSKELGTLSSNISTLLQNLQSDESLSNLKTPLENFLKNFQNIDDLNLKEQIKNSGVFLENKLLNSSKYNFDDDFKANLLKLQEALTTKSDAKSIENLKIVNNLLAQVELNQLGSLASNSNFVFIPFFWDMLEDGFIQMKQKEEEKFFCQINLNLKDFGKVDLMLFLYDKNKLDLTIYAQREHFKVVIKENLQTLKKALNSVDLIAVNVKLLDMKDDKKEDNLEQKYQNFYEQNIFSNRIDIKA</sequence>
<protein>
    <recommendedName>
        <fullName evidence="1">Flagellar hook-length control protein-like C-terminal domain-containing protein</fullName>
    </recommendedName>
</protein>
<dbReference type="InterPro" id="IPR021136">
    <property type="entry name" value="Flagellar_hook_control-like_C"/>
</dbReference>
<feature type="domain" description="Flagellar hook-length control protein-like C-terminal" evidence="1">
    <location>
        <begin position="213"/>
        <end position="282"/>
    </location>
</feature>
<proteinExistence type="predicted"/>
<name>A0A2U2BZP1_9BACT</name>
<gene>
    <name evidence="2" type="ORF">DF188_06820</name>
</gene>
<accession>A0A2U2BZP1</accession>
<dbReference type="AlphaFoldDB" id="A0A2U2BZP1"/>
<evidence type="ECO:0000259" key="1">
    <source>
        <dbReference type="Pfam" id="PF02120"/>
    </source>
</evidence>
<dbReference type="Proteomes" id="UP000245014">
    <property type="component" value="Unassembled WGS sequence"/>
</dbReference>
<dbReference type="Pfam" id="PF02120">
    <property type="entry name" value="Flg_hook"/>
    <property type="match status" value="1"/>
</dbReference>